<dbReference type="InterPro" id="IPR019253">
    <property type="entry name" value="DUF2244_TM"/>
</dbReference>
<protein>
    <submittedName>
        <fullName evidence="2">DUF2244 domain-containing protein</fullName>
    </submittedName>
</protein>
<organism evidence="2 3">
    <name type="scientific">Sneathiella marina</name>
    <dbReference type="NCBI Taxonomy" id="2950108"/>
    <lineage>
        <taxon>Bacteria</taxon>
        <taxon>Pseudomonadati</taxon>
        <taxon>Pseudomonadota</taxon>
        <taxon>Alphaproteobacteria</taxon>
        <taxon>Sneathiellales</taxon>
        <taxon>Sneathiellaceae</taxon>
        <taxon>Sneathiella</taxon>
    </lineage>
</organism>
<name>A0ABY4W4X4_9PROT</name>
<proteinExistence type="predicted"/>
<dbReference type="PIRSF" id="PIRSF032162">
    <property type="entry name" value="UCP032162_imp"/>
    <property type="match status" value="1"/>
</dbReference>
<sequence>MRDSGNDAIETDDRAAKPGGGSFYIALHPSRSLSRKGFLILMSAITGISFVAGIVFWSMGAWPVFGFFGLDVLLIFGAFHLNFRAGRRREVIEIKRDMVLITRISPDGRSRRDEFQAYWARSLLSKGQLWITNRGRSYEIGSFLGEEEKEEVQGLIAQALNTYRTGGFLQSPNPSTSIIS</sequence>
<feature type="transmembrane region" description="Helical" evidence="1">
    <location>
        <begin position="38"/>
        <end position="58"/>
    </location>
</feature>
<dbReference type="InterPro" id="IPR016990">
    <property type="entry name" value="UCP032162_TM"/>
</dbReference>
<dbReference type="RefSeq" id="WP_251934135.1">
    <property type="nucleotide sequence ID" value="NZ_CP098747.1"/>
</dbReference>
<gene>
    <name evidence="2" type="ORF">NBZ79_18490</name>
</gene>
<keyword evidence="1" id="KW-0812">Transmembrane</keyword>
<accession>A0ABY4W4X4</accession>
<keyword evidence="1" id="KW-1133">Transmembrane helix</keyword>
<keyword evidence="3" id="KW-1185">Reference proteome</keyword>
<dbReference type="EMBL" id="CP098747">
    <property type="protein sequence ID" value="USG61148.1"/>
    <property type="molecule type" value="Genomic_DNA"/>
</dbReference>
<evidence type="ECO:0000313" key="2">
    <source>
        <dbReference type="EMBL" id="USG61148.1"/>
    </source>
</evidence>
<evidence type="ECO:0000313" key="3">
    <source>
        <dbReference type="Proteomes" id="UP001056291"/>
    </source>
</evidence>
<dbReference type="Proteomes" id="UP001056291">
    <property type="component" value="Chromosome"/>
</dbReference>
<keyword evidence="1" id="KW-0472">Membrane</keyword>
<reference evidence="2" key="1">
    <citation type="submission" date="2022-06" db="EMBL/GenBank/DDBJ databases">
        <title>Sneathiella actinostolidae sp. nov., isolated from a sea anemonein the Western Pacific Ocean.</title>
        <authorList>
            <person name="Wei M.J."/>
        </authorList>
    </citation>
    <scope>NUCLEOTIDE SEQUENCE</scope>
    <source>
        <strain evidence="2">PHK-P5</strain>
    </source>
</reference>
<evidence type="ECO:0000256" key="1">
    <source>
        <dbReference type="SAM" id="Phobius"/>
    </source>
</evidence>
<feature type="transmembrane region" description="Helical" evidence="1">
    <location>
        <begin position="64"/>
        <end position="83"/>
    </location>
</feature>
<dbReference type="Pfam" id="PF10003">
    <property type="entry name" value="DUF2244"/>
    <property type="match status" value="1"/>
</dbReference>